<keyword evidence="6" id="KW-0238">DNA-binding</keyword>
<dbReference type="GO" id="GO:0003677">
    <property type="term" value="F:DNA binding"/>
    <property type="evidence" value="ECO:0007669"/>
    <property type="project" value="UniProtKB-KW"/>
</dbReference>
<dbReference type="REBASE" id="844960">
    <property type="entry name" value="Pra2ORF5975P"/>
</dbReference>
<sequence>MNQRILKIDDLRDLTSPDKIAKIFQQLGYTASAEPIDIKSLELSPRSEEAIAGGYLIADQDRGGLQVILFELKPEAWISPSIASGRMKAIASQLGKRPSEFLLLATKDYNQLMLVNPRKFFDEKSNLQASIRKLLIDRQNPTAYDLDRLEAIAVRGRSARELYQAQCEAFDVEKLTKGFYQEYQKLFHRVLEAISSHNPHPYFADRDRLSQFTQRLLGRIMFLYFLQKKGFLAGDRQFLKTMYGKGKSAYQAENTDYYTEILEPLFFDTLNQQRENHQSPWGQIPYLNGGLFDRDYGENIQDGAGRETPELITLPNRIFDPGNSDSILGFFNSYNFTVAENVTGDEDVAVDPEMLGKVFENMLAAEERGKSGTFYTPRGIVQFICAEVLGRYLADTTGISLETAQKLVHYDPDISDKDLNELISPQDAKSLKKALMNLKVLDPAVGSGAFPLGMMQLILNVRQAVARREGMTVQRGSLAISEWKREIIANNLYGVDIKPEAIEIAKLRMWLSLVVDIPTIENVEALPNLDYKLMCGDSLISKINGQTIIPIPGQSEQLAFAFEMTELDKAIADLLKLEKQYFHVSSQERQDLRLQIMEAEKRVFVGAIADQRHFILAQQKQLELEIKEFDKPSKQQLQEREQLAARLAGLDDFEAQVKRGDRSLNFFQYYLHFRDVFEQKGGFDIVIGNPPYVRQEQIKEIKPALKEEYDCYTGVADLYVYFYEQGFRLLKEKGYLSFITSNKYFRAGYGEKLRKYLGTKSTIEVMIDFGDANVFEAIAYPSIIVVKKEDPPQPPLKRGEKSQPDSSAPLIKRGLGGSNPDSSAPLIKGGLGGSHQVSVLTWQEGQELEDFVSVYQKNAFSLDQTELKPDGWRLESSKVLRLLDKLRNAGTPLGEYVNGRFYYGIKTGFNEAFVVDRETRDRLIAEHPSSAEVLKPFLRGRDVKRWSVDFAEQYLIKIESSENKEHPWSGKSEKEAENIFAKTYPAISQRFNQYREQLIKRCDQGKYFWELRSCQYWDEFEKPKIFYQEIATYQAFAWDDYHFYSNNKTFLIPNASKYLVALLNSKVVWFFLSYITSKLQGDAYAMQTTYVSQIPIPKPSEADKQAIEELVEKCLAAKGVGVDRWEAEIDDRVAHLYKLTADDMTIIKGDG</sequence>
<dbReference type="EC" id="2.1.1.72" evidence="1"/>
<dbReference type="InterPro" id="IPR002052">
    <property type="entry name" value="DNA_methylase_N6_adenine_CS"/>
</dbReference>
<organism evidence="11">
    <name type="scientific">Planktothricoides raciborskii GIHE-MW2</name>
    <dbReference type="NCBI Taxonomy" id="2792601"/>
    <lineage>
        <taxon>Bacteria</taxon>
        <taxon>Bacillati</taxon>
        <taxon>Cyanobacteriota</taxon>
        <taxon>Cyanophyceae</taxon>
        <taxon>Oscillatoriophycideae</taxon>
        <taxon>Oscillatoriales</taxon>
        <taxon>Oscillatoriaceae</taxon>
        <taxon>Planktothricoides</taxon>
    </lineage>
</organism>
<feature type="domain" description="Type II methyltransferase M.TaqI-like" evidence="9">
    <location>
        <begin position="490"/>
        <end position="775"/>
    </location>
</feature>
<dbReference type="InterPro" id="IPR011639">
    <property type="entry name" value="MethylTrfase_TaqI-like_dom"/>
</dbReference>
<dbReference type="EMBL" id="CP159837">
    <property type="protein sequence ID" value="XCM37160.1"/>
    <property type="molecule type" value="Genomic_DNA"/>
</dbReference>
<gene>
    <name evidence="11" type="ORF">ABWT76_005975</name>
</gene>
<dbReference type="PRINTS" id="PR00507">
    <property type="entry name" value="N12N6MTFRASE"/>
</dbReference>
<dbReference type="InterPro" id="IPR025931">
    <property type="entry name" value="TaqI_C"/>
</dbReference>
<evidence type="ECO:0000256" key="2">
    <source>
        <dbReference type="ARBA" id="ARBA00022603"/>
    </source>
</evidence>
<evidence type="ECO:0000256" key="6">
    <source>
        <dbReference type="ARBA" id="ARBA00023125"/>
    </source>
</evidence>
<dbReference type="RefSeq" id="WP_354635412.1">
    <property type="nucleotide sequence ID" value="NZ_CP159837.1"/>
</dbReference>
<accession>A0AAU8JD97</accession>
<feature type="compositionally biased region" description="Basic and acidic residues" evidence="8">
    <location>
        <begin position="790"/>
        <end position="803"/>
    </location>
</feature>
<evidence type="ECO:0000313" key="11">
    <source>
        <dbReference type="EMBL" id="XCM37160.1"/>
    </source>
</evidence>
<dbReference type="Pfam" id="PF07669">
    <property type="entry name" value="Eco57I"/>
    <property type="match status" value="1"/>
</dbReference>
<dbReference type="AlphaFoldDB" id="A0AAU8JD97"/>
<evidence type="ECO:0000256" key="3">
    <source>
        <dbReference type="ARBA" id="ARBA00022679"/>
    </source>
</evidence>
<keyword evidence="4" id="KW-0949">S-adenosyl-L-methionine</keyword>
<feature type="region of interest" description="Disordered" evidence="8">
    <location>
        <begin position="790"/>
        <end position="827"/>
    </location>
</feature>
<keyword evidence="5" id="KW-0680">Restriction system</keyword>
<dbReference type="GO" id="GO:0009307">
    <property type="term" value="P:DNA restriction-modification system"/>
    <property type="evidence" value="ECO:0007669"/>
    <property type="project" value="UniProtKB-KW"/>
</dbReference>
<protein>
    <recommendedName>
        <fullName evidence="1">site-specific DNA-methyltransferase (adenine-specific)</fullName>
        <ecNumber evidence="1">2.1.1.72</ecNumber>
    </recommendedName>
</protein>
<evidence type="ECO:0000256" key="5">
    <source>
        <dbReference type="ARBA" id="ARBA00022747"/>
    </source>
</evidence>
<dbReference type="SUPFAM" id="SSF53335">
    <property type="entry name" value="S-adenosyl-L-methionine-dependent methyltransferases"/>
    <property type="match status" value="1"/>
</dbReference>
<dbReference type="PANTHER" id="PTHR33841:SF1">
    <property type="entry name" value="DNA METHYLTRANSFERASE A"/>
    <property type="match status" value="1"/>
</dbReference>
<evidence type="ECO:0000256" key="4">
    <source>
        <dbReference type="ARBA" id="ARBA00022691"/>
    </source>
</evidence>
<dbReference type="InterPro" id="IPR029063">
    <property type="entry name" value="SAM-dependent_MTases_sf"/>
</dbReference>
<keyword evidence="2" id="KW-0489">Methyltransferase</keyword>
<dbReference type="GO" id="GO:0032259">
    <property type="term" value="P:methylation"/>
    <property type="evidence" value="ECO:0007669"/>
    <property type="project" value="UniProtKB-KW"/>
</dbReference>
<dbReference type="PANTHER" id="PTHR33841">
    <property type="entry name" value="DNA METHYLTRANSFERASE YEEA-RELATED"/>
    <property type="match status" value="1"/>
</dbReference>
<keyword evidence="3" id="KW-0808">Transferase</keyword>
<evidence type="ECO:0000259" key="10">
    <source>
        <dbReference type="Pfam" id="PF12950"/>
    </source>
</evidence>
<comment type="catalytic activity">
    <reaction evidence="7">
        <text>a 2'-deoxyadenosine in DNA + S-adenosyl-L-methionine = an N(6)-methyl-2'-deoxyadenosine in DNA + S-adenosyl-L-homocysteine + H(+)</text>
        <dbReference type="Rhea" id="RHEA:15197"/>
        <dbReference type="Rhea" id="RHEA-COMP:12418"/>
        <dbReference type="Rhea" id="RHEA-COMP:12419"/>
        <dbReference type="ChEBI" id="CHEBI:15378"/>
        <dbReference type="ChEBI" id="CHEBI:57856"/>
        <dbReference type="ChEBI" id="CHEBI:59789"/>
        <dbReference type="ChEBI" id="CHEBI:90615"/>
        <dbReference type="ChEBI" id="CHEBI:90616"/>
        <dbReference type="EC" id="2.1.1.72"/>
    </reaction>
</comment>
<dbReference type="Gene3D" id="3.40.50.150">
    <property type="entry name" value="Vaccinia Virus protein VP39"/>
    <property type="match status" value="2"/>
</dbReference>
<evidence type="ECO:0000256" key="1">
    <source>
        <dbReference type="ARBA" id="ARBA00011900"/>
    </source>
</evidence>
<evidence type="ECO:0000259" key="9">
    <source>
        <dbReference type="Pfam" id="PF07669"/>
    </source>
</evidence>
<name>A0AAU8JD97_9CYAN</name>
<dbReference type="Pfam" id="PF12950">
    <property type="entry name" value="TaqI_C"/>
    <property type="match status" value="1"/>
</dbReference>
<dbReference type="GO" id="GO:0009007">
    <property type="term" value="F:site-specific DNA-methyltransferase (adenine-specific) activity"/>
    <property type="evidence" value="ECO:0007669"/>
    <property type="project" value="UniProtKB-EC"/>
</dbReference>
<feature type="domain" description="TaqI-like C-terminal specificity" evidence="10">
    <location>
        <begin position="935"/>
        <end position="1096"/>
    </location>
</feature>
<reference evidence="11" key="1">
    <citation type="submission" date="2024-07" db="EMBL/GenBank/DDBJ databases">
        <authorList>
            <person name="Kim Y.J."/>
            <person name="Jeong J.Y."/>
        </authorList>
    </citation>
    <scope>NUCLEOTIDE SEQUENCE</scope>
    <source>
        <strain evidence="11">GIHE-MW2</strain>
    </source>
</reference>
<dbReference type="PROSITE" id="PS00092">
    <property type="entry name" value="N6_MTASE"/>
    <property type="match status" value="1"/>
</dbReference>
<proteinExistence type="predicted"/>
<evidence type="ECO:0000256" key="7">
    <source>
        <dbReference type="ARBA" id="ARBA00047942"/>
    </source>
</evidence>
<dbReference type="InterPro" id="IPR050953">
    <property type="entry name" value="N4_N6_ade-DNA_methylase"/>
</dbReference>
<evidence type="ECO:0000256" key="8">
    <source>
        <dbReference type="SAM" id="MobiDB-lite"/>
    </source>
</evidence>